<name>A0A5M5MAG1_BACOV</name>
<evidence type="ECO:0000313" key="3">
    <source>
        <dbReference type="Proteomes" id="UP000478493"/>
    </source>
</evidence>
<comment type="caution">
    <text evidence="2">The sequence shown here is derived from an EMBL/GenBank/DDBJ whole genome shotgun (WGS) entry which is preliminary data.</text>
</comment>
<organism evidence="2 3">
    <name type="scientific">Bacteroides ovatus</name>
    <dbReference type="NCBI Taxonomy" id="28116"/>
    <lineage>
        <taxon>Bacteria</taxon>
        <taxon>Pseudomonadati</taxon>
        <taxon>Bacteroidota</taxon>
        <taxon>Bacteroidia</taxon>
        <taxon>Bacteroidales</taxon>
        <taxon>Bacteroidaceae</taxon>
        <taxon>Bacteroides</taxon>
    </lineage>
</organism>
<protein>
    <submittedName>
        <fullName evidence="2">BACON domain-containing protein</fullName>
    </submittedName>
</protein>
<dbReference type="Proteomes" id="UP000478493">
    <property type="component" value="Unassembled WGS sequence"/>
</dbReference>
<sequence length="353" mass="39755">MRKILTMLFVSFVILSCDKNDDGETTAITVPNQTELEQTVYADNTTGKSGITFTTTGAWTSSINESSLTRSDKTSSPEWISIDPASGDKAGSYTISISLNKNLTGAKRSAIITIICGGERITISITQEATTEEGKEPVPEAPDGKVKKINGQIIKYHDGGGLFSKIGDAIYGNKFYSETEWAYLSGESPRFDGWYCYFNYGTNGLVKETTFQYGNLAINQKMSYQWDGNKLIAVYDNYYNEIQNEGMRLNIKYGEVEYSKGNIDINWLITNTIDGNRTFLTPPESSIGIKSIPYNNLISQIVLTDLNLDKYSAVYTYRYDLNSEGYITKIYEKYTMKLDGYEQDERIIYTFDY</sequence>
<evidence type="ECO:0000259" key="1">
    <source>
        <dbReference type="Pfam" id="PF13004"/>
    </source>
</evidence>
<feature type="domain" description="BACON" evidence="1">
    <location>
        <begin position="72"/>
        <end position="128"/>
    </location>
</feature>
<dbReference type="InterPro" id="IPR013783">
    <property type="entry name" value="Ig-like_fold"/>
</dbReference>
<proteinExistence type="predicted"/>
<dbReference type="RefSeq" id="WP_004304354.1">
    <property type="nucleotide sequence ID" value="NZ_CABKQC010000003.1"/>
</dbReference>
<accession>A0A5M5MAG1</accession>
<dbReference type="Gene3D" id="2.60.40.10">
    <property type="entry name" value="Immunoglobulins"/>
    <property type="match status" value="1"/>
</dbReference>
<dbReference type="PROSITE" id="PS51257">
    <property type="entry name" value="PROKAR_LIPOPROTEIN"/>
    <property type="match status" value="1"/>
</dbReference>
<evidence type="ECO:0000313" key="2">
    <source>
        <dbReference type="EMBL" id="KAA4535461.1"/>
    </source>
</evidence>
<dbReference type="Pfam" id="PF13004">
    <property type="entry name" value="BACON"/>
    <property type="match status" value="1"/>
</dbReference>
<dbReference type="CDD" id="cd14948">
    <property type="entry name" value="BACON"/>
    <property type="match status" value="1"/>
</dbReference>
<reference evidence="2 3" key="1">
    <citation type="journal article" date="2019" name="Nat. Med.">
        <title>A library of human gut bacterial isolates paired with longitudinal multiomics data enables mechanistic microbiome research.</title>
        <authorList>
            <person name="Poyet M."/>
            <person name="Groussin M."/>
            <person name="Gibbons S.M."/>
            <person name="Avila-Pacheco J."/>
            <person name="Jiang X."/>
            <person name="Kearney S.M."/>
            <person name="Perrotta A.R."/>
            <person name="Berdy B."/>
            <person name="Zhao S."/>
            <person name="Lieberman T.D."/>
            <person name="Swanson P.K."/>
            <person name="Smith M."/>
            <person name="Roesemann S."/>
            <person name="Alexander J.E."/>
            <person name="Rich S.A."/>
            <person name="Livny J."/>
            <person name="Vlamakis H."/>
            <person name="Clish C."/>
            <person name="Bullock K."/>
            <person name="Deik A."/>
            <person name="Scott J."/>
            <person name="Pierce K.A."/>
            <person name="Xavier R.J."/>
            <person name="Alm E.J."/>
        </authorList>
    </citation>
    <scope>NUCLEOTIDE SEQUENCE [LARGE SCALE GENOMIC DNA]</scope>
    <source>
        <strain evidence="2 3">BIOML-A41</strain>
    </source>
</reference>
<dbReference type="InterPro" id="IPR024361">
    <property type="entry name" value="BACON"/>
</dbReference>
<gene>
    <name evidence="2" type="ORF">F3B85_13995</name>
</gene>
<dbReference type="EMBL" id="VWGP01000009">
    <property type="protein sequence ID" value="KAA4535461.1"/>
    <property type="molecule type" value="Genomic_DNA"/>
</dbReference>
<dbReference type="AlphaFoldDB" id="A0A5M5MAG1"/>